<dbReference type="RefSeq" id="XP_013313378.1">
    <property type="nucleotide sequence ID" value="XM_013457924.1"/>
</dbReference>
<reference evidence="2 3" key="1">
    <citation type="submission" date="2015-01" db="EMBL/GenBank/DDBJ databases">
        <title>The Genome Sequence of Exophiala xenobiotica CBS118157.</title>
        <authorList>
            <consortium name="The Broad Institute Genomics Platform"/>
            <person name="Cuomo C."/>
            <person name="de Hoog S."/>
            <person name="Gorbushina A."/>
            <person name="Stielow B."/>
            <person name="Teixiera M."/>
            <person name="Abouelleil A."/>
            <person name="Chapman S.B."/>
            <person name="Priest M."/>
            <person name="Young S.K."/>
            <person name="Wortman J."/>
            <person name="Nusbaum C."/>
            <person name="Birren B."/>
        </authorList>
    </citation>
    <scope>NUCLEOTIDE SEQUENCE [LARGE SCALE GENOMIC DNA]</scope>
    <source>
        <strain evidence="2 3">CBS 118157</strain>
    </source>
</reference>
<feature type="chain" id="PRO_5002257146" description="GPI anchored serine-threonine rich protein" evidence="1">
    <location>
        <begin position="18"/>
        <end position="177"/>
    </location>
</feature>
<dbReference type="AlphaFoldDB" id="A0A0D2EYB2"/>
<dbReference type="STRING" id="348802.A0A0D2EYB2"/>
<keyword evidence="1" id="KW-0732">Signal</keyword>
<dbReference type="OrthoDB" id="2507140at2759"/>
<protein>
    <recommendedName>
        <fullName evidence="4">GPI anchored serine-threonine rich protein</fullName>
    </recommendedName>
</protein>
<evidence type="ECO:0000313" key="3">
    <source>
        <dbReference type="Proteomes" id="UP000054342"/>
    </source>
</evidence>
<feature type="signal peptide" evidence="1">
    <location>
        <begin position="1"/>
        <end position="17"/>
    </location>
</feature>
<dbReference type="Proteomes" id="UP000054342">
    <property type="component" value="Unassembled WGS sequence"/>
</dbReference>
<name>A0A0D2EYB2_9EURO</name>
<gene>
    <name evidence="2" type="ORF">PV05_08414</name>
</gene>
<evidence type="ECO:0008006" key="4">
    <source>
        <dbReference type="Google" id="ProtNLM"/>
    </source>
</evidence>
<accession>A0A0D2EYB2</accession>
<proteinExistence type="predicted"/>
<dbReference type="HOGENOM" id="CLU_104756_2_0_1"/>
<organism evidence="2 3">
    <name type="scientific">Exophiala xenobiotica</name>
    <dbReference type="NCBI Taxonomy" id="348802"/>
    <lineage>
        <taxon>Eukaryota</taxon>
        <taxon>Fungi</taxon>
        <taxon>Dikarya</taxon>
        <taxon>Ascomycota</taxon>
        <taxon>Pezizomycotina</taxon>
        <taxon>Eurotiomycetes</taxon>
        <taxon>Chaetothyriomycetidae</taxon>
        <taxon>Chaetothyriales</taxon>
        <taxon>Herpotrichiellaceae</taxon>
        <taxon>Exophiala</taxon>
    </lineage>
</organism>
<evidence type="ECO:0000256" key="1">
    <source>
        <dbReference type="SAM" id="SignalP"/>
    </source>
</evidence>
<sequence>MQLTSLLLASFASLVAAQTATSSASTSTTSSSCAAQNILDACKATIQGQVNSCSQTDYSCLCTQYGNLLTCYNNCPNDAGVFTVQQQREQNCNAASVYGTTTTLGTASATQTSASLTGSTESASETAIQTGFASSSETGADASASATGSSSTDNGAAGLEIGRCLIGVALAGLGLVL</sequence>
<evidence type="ECO:0000313" key="2">
    <source>
        <dbReference type="EMBL" id="KIW52794.1"/>
    </source>
</evidence>
<keyword evidence="3" id="KW-1185">Reference proteome</keyword>
<dbReference type="EMBL" id="KN847321">
    <property type="protein sequence ID" value="KIW52794.1"/>
    <property type="molecule type" value="Genomic_DNA"/>
</dbReference>
<dbReference type="GeneID" id="25330322"/>